<dbReference type="RefSeq" id="WP_251608704.1">
    <property type="nucleotide sequence ID" value="NZ_JAMQJY010000001.1"/>
</dbReference>
<evidence type="ECO:0000256" key="2">
    <source>
        <dbReference type="ARBA" id="ARBA00022898"/>
    </source>
</evidence>
<dbReference type="EMBL" id="JAMQJY010000001">
    <property type="protein sequence ID" value="MCM2676485.1"/>
    <property type="molecule type" value="Genomic_DNA"/>
</dbReference>
<keyword evidence="4" id="KW-0808">Transferase</keyword>
<comment type="cofactor">
    <cofactor evidence="1">
        <name>pyridoxal 5'-phosphate</name>
        <dbReference type="ChEBI" id="CHEBI:597326"/>
    </cofactor>
</comment>
<evidence type="ECO:0000313" key="5">
    <source>
        <dbReference type="Proteomes" id="UP001203665"/>
    </source>
</evidence>
<accession>A0ABT0XL72</accession>
<dbReference type="PANTHER" id="PTHR43277:SF3">
    <property type="entry name" value="DECARBOXYLASE, PUTATIVE-RELATED"/>
    <property type="match status" value="1"/>
</dbReference>
<feature type="domain" description="Orn/Lys/Arg decarboxylases family 1 pyridoxal-P attachment site" evidence="3">
    <location>
        <begin position="9"/>
        <end position="359"/>
    </location>
</feature>
<name>A0ABT0XL72_9BACI</name>
<dbReference type="Gene3D" id="3.40.640.10">
    <property type="entry name" value="Type I PLP-dependent aspartate aminotransferase-like (Major domain)"/>
    <property type="match status" value="1"/>
</dbReference>
<dbReference type="InterPro" id="IPR015421">
    <property type="entry name" value="PyrdxlP-dep_Trfase_major"/>
</dbReference>
<gene>
    <name evidence="4" type="ORF">NDM98_14035</name>
</gene>
<dbReference type="PANTHER" id="PTHR43277">
    <property type="entry name" value="ARGININE DECARBOXYLASE"/>
    <property type="match status" value="1"/>
</dbReference>
<evidence type="ECO:0000256" key="1">
    <source>
        <dbReference type="ARBA" id="ARBA00001933"/>
    </source>
</evidence>
<comment type="caution">
    <text evidence="4">The sequence shown here is derived from an EMBL/GenBank/DDBJ whole genome shotgun (WGS) entry which is preliminary data.</text>
</comment>
<keyword evidence="2" id="KW-0663">Pyridoxal phosphate</keyword>
<protein>
    <submittedName>
        <fullName evidence="4">Aminotransferase class I/II-fold pyridoxal phosphate-dependent enzyme</fullName>
    </submittedName>
</protein>
<dbReference type="Proteomes" id="UP001203665">
    <property type="component" value="Unassembled WGS sequence"/>
</dbReference>
<dbReference type="InterPro" id="IPR052357">
    <property type="entry name" value="Orn_Lys_Arg_decarboxylase-I"/>
</dbReference>
<sequence length="377" mass="41291">MTEPTLNMPLVQAIQRHSQTKPHSFHVPGHKNGSIIPTGLEDFKNILHYDLTEIEGMDDLHDPTGPIKEAQQLLAKYYQASESFFLVGGTTVGNLAMVYALCEPGDVVFVQRNSHKSILHAVELAGVTPVYLASEVDESTGIAMGVTEEILQEALQNYPEATALIMTYPTYYGVCRSPEKLIQRAQQAGLLVMVDEAHGAHFAIGEPFPVSALSVGADVVVHSAHKTLPALTMGSYLHVGERLHANQITKIKRALSIFQSSSPSYLIMASLDAARAYLQSYTNEQLTSTIASIQAIKEGISLIPQLEVVQWEKSGYSYDPLKVTIKSISSLSGYQLQELLHHGGIDVEMADEQHILLVMGLEPMEKGELCSVSFLDY</sequence>
<dbReference type="InterPro" id="IPR000310">
    <property type="entry name" value="Orn/Lys/Arg_deCO2ase_major_dom"/>
</dbReference>
<proteinExistence type="predicted"/>
<keyword evidence="4" id="KW-0032">Aminotransferase</keyword>
<dbReference type="Pfam" id="PF01276">
    <property type="entry name" value="OKR_DC_1"/>
    <property type="match status" value="1"/>
</dbReference>
<dbReference type="InterPro" id="IPR015424">
    <property type="entry name" value="PyrdxlP-dep_Trfase"/>
</dbReference>
<evidence type="ECO:0000313" key="4">
    <source>
        <dbReference type="EMBL" id="MCM2676485.1"/>
    </source>
</evidence>
<reference evidence="4" key="1">
    <citation type="submission" date="2022-06" db="EMBL/GenBank/DDBJ databases">
        <title>Alkalicoccobacillus porphyridii sp. nov., isolated from a marine red alga, Porphyridium purpureum and reclassification of Shouchella plakortidis and Shouchella gibsonii as Alkalicoccobacillus plakortidis comb. nov. and Alkalicoccobacillus gibsonii comb. nov.</title>
        <authorList>
            <person name="Kim K.H."/>
            <person name="Lee J.K."/>
            <person name="Han D.M."/>
            <person name="Baek J.H."/>
            <person name="Jeon C.O."/>
        </authorList>
    </citation>
    <scope>NUCLEOTIDE SEQUENCE</scope>
    <source>
        <strain evidence="4">DSM 19153</strain>
    </source>
</reference>
<organism evidence="4 5">
    <name type="scientific">Alkalicoccobacillus plakortidis</name>
    <dbReference type="NCBI Taxonomy" id="444060"/>
    <lineage>
        <taxon>Bacteria</taxon>
        <taxon>Bacillati</taxon>
        <taxon>Bacillota</taxon>
        <taxon>Bacilli</taxon>
        <taxon>Bacillales</taxon>
        <taxon>Bacillaceae</taxon>
        <taxon>Alkalicoccobacillus</taxon>
    </lineage>
</organism>
<evidence type="ECO:0000259" key="3">
    <source>
        <dbReference type="Pfam" id="PF01276"/>
    </source>
</evidence>
<dbReference type="GO" id="GO:0008483">
    <property type="term" value="F:transaminase activity"/>
    <property type="evidence" value="ECO:0007669"/>
    <property type="project" value="UniProtKB-KW"/>
</dbReference>
<keyword evidence="5" id="KW-1185">Reference proteome</keyword>
<dbReference type="SUPFAM" id="SSF53383">
    <property type="entry name" value="PLP-dependent transferases"/>
    <property type="match status" value="1"/>
</dbReference>